<dbReference type="AlphaFoldDB" id="A0A423VPX2"/>
<dbReference type="InterPro" id="IPR050346">
    <property type="entry name" value="FMO-like"/>
</dbReference>
<gene>
    <name evidence="8" type="ORF">VSDG_07395</name>
</gene>
<dbReference type="InterPro" id="IPR020946">
    <property type="entry name" value="Flavin_mOase-like"/>
</dbReference>
<dbReference type="PANTHER" id="PTHR23023">
    <property type="entry name" value="DIMETHYLANILINE MONOOXYGENASE"/>
    <property type="match status" value="1"/>
</dbReference>
<keyword evidence="5" id="KW-0521">NADP</keyword>
<proteinExistence type="inferred from homology"/>
<keyword evidence="6" id="KW-0560">Oxidoreductase</keyword>
<dbReference type="GO" id="GO:0004499">
    <property type="term" value="F:N,N-dimethylaniline monooxygenase activity"/>
    <property type="evidence" value="ECO:0007669"/>
    <property type="project" value="InterPro"/>
</dbReference>
<evidence type="ECO:0000256" key="2">
    <source>
        <dbReference type="ARBA" id="ARBA00009183"/>
    </source>
</evidence>
<comment type="similarity">
    <text evidence="2">Belongs to the FMO family.</text>
</comment>
<evidence type="ECO:0000256" key="6">
    <source>
        <dbReference type="ARBA" id="ARBA00023002"/>
    </source>
</evidence>
<dbReference type="InterPro" id="IPR000960">
    <property type="entry name" value="Flavin_mOase"/>
</dbReference>
<evidence type="ECO:0000256" key="1">
    <source>
        <dbReference type="ARBA" id="ARBA00001974"/>
    </source>
</evidence>
<protein>
    <recommendedName>
        <fullName evidence="10">FAD/NAD(P)-binding domain-containing protein</fullName>
    </recommendedName>
</protein>
<evidence type="ECO:0000313" key="8">
    <source>
        <dbReference type="EMBL" id="ROV93068.1"/>
    </source>
</evidence>
<accession>A0A423VPX2</accession>
<evidence type="ECO:0000256" key="3">
    <source>
        <dbReference type="ARBA" id="ARBA00022630"/>
    </source>
</evidence>
<dbReference type="InterPro" id="IPR036188">
    <property type="entry name" value="FAD/NAD-bd_sf"/>
</dbReference>
<dbReference type="GO" id="GO:0050661">
    <property type="term" value="F:NADP binding"/>
    <property type="evidence" value="ECO:0007669"/>
    <property type="project" value="InterPro"/>
</dbReference>
<dbReference type="Pfam" id="PF00743">
    <property type="entry name" value="FMO-like"/>
    <property type="match status" value="2"/>
</dbReference>
<dbReference type="Pfam" id="PF13450">
    <property type="entry name" value="NAD_binding_8"/>
    <property type="match status" value="1"/>
</dbReference>
<organism evidence="8 9">
    <name type="scientific">Cytospora chrysosperma</name>
    <name type="common">Cytospora canker fungus</name>
    <name type="synonym">Sphaeria chrysosperma</name>
    <dbReference type="NCBI Taxonomy" id="252740"/>
    <lineage>
        <taxon>Eukaryota</taxon>
        <taxon>Fungi</taxon>
        <taxon>Dikarya</taxon>
        <taxon>Ascomycota</taxon>
        <taxon>Pezizomycotina</taxon>
        <taxon>Sordariomycetes</taxon>
        <taxon>Sordariomycetidae</taxon>
        <taxon>Diaporthales</taxon>
        <taxon>Cytosporaceae</taxon>
        <taxon>Cytospora</taxon>
    </lineage>
</organism>
<dbReference type="Gene3D" id="3.50.50.60">
    <property type="entry name" value="FAD/NAD(P)-binding domain"/>
    <property type="match status" value="2"/>
</dbReference>
<dbReference type="GO" id="GO:0050660">
    <property type="term" value="F:flavin adenine dinucleotide binding"/>
    <property type="evidence" value="ECO:0007669"/>
    <property type="project" value="InterPro"/>
</dbReference>
<dbReference type="PRINTS" id="PR00370">
    <property type="entry name" value="FMOXYGENASE"/>
</dbReference>
<keyword evidence="7" id="KW-0503">Monooxygenase</keyword>
<keyword evidence="4" id="KW-0274">FAD</keyword>
<evidence type="ECO:0000256" key="7">
    <source>
        <dbReference type="ARBA" id="ARBA00023033"/>
    </source>
</evidence>
<dbReference type="SUPFAM" id="SSF51905">
    <property type="entry name" value="FAD/NAD(P)-binding domain"/>
    <property type="match status" value="2"/>
</dbReference>
<name>A0A423VPX2_CYTCH</name>
<comment type="cofactor">
    <cofactor evidence="1">
        <name>FAD</name>
        <dbReference type="ChEBI" id="CHEBI:57692"/>
    </cofactor>
</comment>
<dbReference type="EMBL" id="LJZO01000034">
    <property type="protein sequence ID" value="ROV93068.1"/>
    <property type="molecule type" value="Genomic_DNA"/>
</dbReference>
<evidence type="ECO:0000256" key="4">
    <source>
        <dbReference type="ARBA" id="ARBA00022827"/>
    </source>
</evidence>
<dbReference type="FunFam" id="3.50.50.60:FF:000138">
    <property type="entry name" value="Flavin-containing monooxygenase"/>
    <property type="match status" value="1"/>
</dbReference>
<evidence type="ECO:0000313" key="9">
    <source>
        <dbReference type="Proteomes" id="UP000284375"/>
    </source>
</evidence>
<sequence>MGSVGSGPFDVKRVAIIGAGPCGLSAAKYLLAQRAFESVVVFEQNPEVGGVWYYSRQPADNSQVPQVSPFYPPDPPVKSGDKPVFASPMYELLHTNIPWTIMKYGDSDFPHDGLIFPSRAAVQEYLVDYSQDVRHLVRFSTQVRSVALRREGLHDRWDVETENLLDGQKSKDTFDAVVVANGHYATTHIPDVKNIREFNATHPGVISHSKSYRVPEDYAGKKVLVVGNAASGLDIASQISRHCKSPLLLSVHEPTPEENLAHVGAEEVPAIEEFLVEERGVRFLNGRVEKDLDAILYCTGYLFTFPFLETLTPGLVSDGRRVYGLYKHLFHIGHPTLVFPGLPIKVVPFPVSEAQAAIFARVWSNTLELPPAKEMSRWEEEEAERRGKAFHVFPKLGDADYLDEFHEWAAKSSSGNGKEPPVWDDVQKWQRGIYVEAKLKFELTGRKAKSLEELGFRYQPPSEVENDGKERNGRSPPLILLELRLKSDVDGSHLRLSLQSKTNLRARAGVHGLILSELDSMQSLGCAILSHSSVYAAFNENPKTVMFRILLNQIPPNLMVYAAITYEASLEEYRSTRKLHGLFSWVSDHRNIGPPYFYEDSYLRTKLEDRSSGPAFAASLSKTHLLVEHFTDRYLSDTLPLAARDLFEQSQTNTERPSENEVFRIRRAFYRFQLHCNMTCGEDDNPDSDGQEGDEDDTVGRDRAYIFFFYFPPWVNEQLACIQDYLEGLLSKGAHLAVHTT</sequence>
<evidence type="ECO:0008006" key="10">
    <source>
        <dbReference type="Google" id="ProtNLM"/>
    </source>
</evidence>
<dbReference type="OrthoDB" id="66881at2759"/>
<reference evidence="8 9" key="1">
    <citation type="submission" date="2015-09" db="EMBL/GenBank/DDBJ databases">
        <title>Host preference determinants of Valsa canker pathogens revealed by comparative genomics.</title>
        <authorList>
            <person name="Yin Z."/>
            <person name="Huang L."/>
        </authorList>
    </citation>
    <scope>NUCLEOTIDE SEQUENCE [LARGE SCALE GENOMIC DNA]</scope>
    <source>
        <strain evidence="8 9">YSFL</strain>
    </source>
</reference>
<dbReference type="STRING" id="252740.A0A423VPX2"/>
<keyword evidence="9" id="KW-1185">Reference proteome</keyword>
<evidence type="ECO:0000256" key="5">
    <source>
        <dbReference type="ARBA" id="ARBA00022857"/>
    </source>
</evidence>
<dbReference type="Proteomes" id="UP000284375">
    <property type="component" value="Unassembled WGS sequence"/>
</dbReference>
<keyword evidence="3" id="KW-0285">Flavoprotein</keyword>
<comment type="caution">
    <text evidence="8">The sequence shown here is derived from an EMBL/GenBank/DDBJ whole genome shotgun (WGS) entry which is preliminary data.</text>
</comment>